<feature type="transmembrane region" description="Helical" evidence="8">
    <location>
        <begin position="407"/>
        <end position="428"/>
    </location>
</feature>
<feature type="transmembrane region" description="Helical" evidence="8">
    <location>
        <begin position="67"/>
        <end position="94"/>
    </location>
</feature>
<dbReference type="GO" id="GO:0005886">
    <property type="term" value="C:plasma membrane"/>
    <property type="evidence" value="ECO:0007669"/>
    <property type="project" value="UniProtKB-SubCell"/>
</dbReference>
<comment type="subcellular location">
    <subcellularLocation>
        <location evidence="1">Cell membrane</location>
        <topology evidence="1">Multi-pass membrane protein</topology>
    </subcellularLocation>
</comment>
<comment type="caution">
    <text evidence="9">The sequence shown here is derived from an EMBL/GenBank/DDBJ whole genome shotgun (WGS) entry which is preliminary data.</text>
</comment>
<keyword evidence="6 8" id="KW-0472">Membrane</keyword>
<organism evidence="9 10">
    <name type="scientific">Rhodovulum sulfidophilum</name>
    <name type="common">Rhodobacter sulfidophilus</name>
    <dbReference type="NCBI Taxonomy" id="35806"/>
    <lineage>
        <taxon>Bacteria</taxon>
        <taxon>Pseudomonadati</taxon>
        <taxon>Pseudomonadota</taxon>
        <taxon>Alphaproteobacteria</taxon>
        <taxon>Rhodobacterales</taxon>
        <taxon>Paracoccaceae</taxon>
        <taxon>Rhodovulum</taxon>
    </lineage>
</organism>
<evidence type="ECO:0000256" key="7">
    <source>
        <dbReference type="SAM" id="MobiDB-lite"/>
    </source>
</evidence>
<evidence type="ECO:0000256" key="3">
    <source>
        <dbReference type="ARBA" id="ARBA00022475"/>
    </source>
</evidence>
<feature type="region of interest" description="Disordered" evidence="7">
    <location>
        <begin position="593"/>
        <end position="620"/>
    </location>
</feature>
<gene>
    <name evidence="9" type="ORF">DI556_20595</name>
</gene>
<reference evidence="9 10" key="1">
    <citation type="submission" date="2017-08" db="EMBL/GenBank/DDBJ databases">
        <title>Infants hospitalized years apart are colonized by the same room-sourced microbial strains.</title>
        <authorList>
            <person name="Brooks B."/>
            <person name="Olm M.R."/>
            <person name="Firek B.A."/>
            <person name="Baker R."/>
            <person name="Thomas B.C."/>
            <person name="Morowitz M.J."/>
            <person name="Banfield J.F."/>
        </authorList>
    </citation>
    <scope>NUCLEOTIDE SEQUENCE [LARGE SCALE GENOMIC DNA]</scope>
    <source>
        <strain evidence="9">S2_005_002_R2_34</strain>
    </source>
</reference>
<feature type="transmembrane region" description="Helical" evidence="8">
    <location>
        <begin position="126"/>
        <end position="143"/>
    </location>
</feature>
<keyword evidence="3" id="KW-1003">Cell membrane</keyword>
<evidence type="ECO:0000313" key="9">
    <source>
        <dbReference type="EMBL" id="PZQ46385.1"/>
    </source>
</evidence>
<evidence type="ECO:0000256" key="4">
    <source>
        <dbReference type="ARBA" id="ARBA00022692"/>
    </source>
</evidence>
<evidence type="ECO:0000256" key="6">
    <source>
        <dbReference type="ARBA" id="ARBA00023136"/>
    </source>
</evidence>
<feature type="transmembrane region" description="Helical" evidence="8">
    <location>
        <begin position="29"/>
        <end position="47"/>
    </location>
</feature>
<dbReference type="AlphaFoldDB" id="A0A2W5N6K2"/>
<dbReference type="Pfam" id="PF04632">
    <property type="entry name" value="FUSC"/>
    <property type="match status" value="1"/>
</dbReference>
<dbReference type="GO" id="GO:0022857">
    <property type="term" value="F:transmembrane transporter activity"/>
    <property type="evidence" value="ECO:0007669"/>
    <property type="project" value="InterPro"/>
</dbReference>
<evidence type="ECO:0000313" key="10">
    <source>
        <dbReference type="Proteomes" id="UP000249185"/>
    </source>
</evidence>
<dbReference type="Proteomes" id="UP000249185">
    <property type="component" value="Unassembled WGS sequence"/>
</dbReference>
<sequence>MTAAAESPWPEVVRQAWDDLQPFPRRLGLTWRVALLCAFVAATAMVFRIPESAISCYLIIFLMKQDAVMNCLMGVGLILLATLVVALMIPIINLSIDSPAGRLAIIFAASYVFLFLSSATPLGEQAAIVGLIIAFIMTLVTMVPVGEIGNQGLLAAWKMACMPMFLMILFNLILGVPAQTHVRETVVARLRRAAERIEGTGPRNEFDDLLGEGNDMALQRMMLVKILNLVPRPRARWLNGAVDSSYRVLVAVDALPATLAPAEREALAGRLRASADSIAAGEIPAAPEAGAPAEDPALRALDAALAGLSRPDGGGAPKPRAVPLLAPDAFSNPDHQRYALKTSIAAVLCYLIYTGIQWNGIHTAMITCYVAALGSTGETVRKLTLRIVGCLIGAAMGWFTLTYVMPGLTSIGGLMIMVFIGVFIGAWVSSGPERIYYAGVQIALAFLLTTLNGFGPSFEISQATGRIWGILLGIFVIYVIFTQFWPRSVIKEALARFSDAFDALARLGTLPVADDRARSEAVSAAQIALAQAGELLDTAPFEPARLRAPAAEVERLETLRREMRGFAGQLYLADTEDDEIARRLRAIGDALSSAGSRGALDRSSSSRLAEETGGGEDLER</sequence>
<evidence type="ECO:0000256" key="5">
    <source>
        <dbReference type="ARBA" id="ARBA00022989"/>
    </source>
</evidence>
<proteinExistence type="predicted"/>
<dbReference type="PANTHER" id="PTHR30509">
    <property type="entry name" value="P-HYDROXYBENZOIC ACID EFFLUX PUMP SUBUNIT-RELATED"/>
    <property type="match status" value="1"/>
</dbReference>
<evidence type="ECO:0000256" key="2">
    <source>
        <dbReference type="ARBA" id="ARBA00022448"/>
    </source>
</evidence>
<feature type="non-terminal residue" evidence="9">
    <location>
        <position position="620"/>
    </location>
</feature>
<feature type="transmembrane region" description="Helical" evidence="8">
    <location>
        <begin position="467"/>
        <end position="486"/>
    </location>
</feature>
<feature type="transmembrane region" description="Helical" evidence="8">
    <location>
        <begin position="383"/>
        <end position="401"/>
    </location>
</feature>
<evidence type="ECO:0000256" key="8">
    <source>
        <dbReference type="SAM" id="Phobius"/>
    </source>
</evidence>
<keyword evidence="5 8" id="KW-1133">Transmembrane helix</keyword>
<keyword evidence="2" id="KW-0813">Transport</keyword>
<dbReference type="InterPro" id="IPR006726">
    <property type="entry name" value="PHBA_efflux_AaeB/fusaric-R"/>
</dbReference>
<feature type="transmembrane region" description="Helical" evidence="8">
    <location>
        <begin position="100"/>
        <end position="119"/>
    </location>
</feature>
<keyword evidence="4 8" id="KW-0812">Transmembrane</keyword>
<feature type="transmembrane region" description="Helical" evidence="8">
    <location>
        <begin position="435"/>
        <end position="455"/>
    </location>
</feature>
<dbReference type="PANTHER" id="PTHR30509:SF9">
    <property type="entry name" value="MULTIDRUG RESISTANCE PROTEIN MDTO"/>
    <property type="match status" value="1"/>
</dbReference>
<accession>A0A2W5N6K2</accession>
<dbReference type="EMBL" id="QFPW01000026">
    <property type="protein sequence ID" value="PZQ46385.1"/>
    <property type="molecule type" value="Genomic_DNA"/>
</dbReference>
<name>A0A2W5N6K2_RHOSU</name>
<evidence type="ECO:0000256" key="1">
    <source>
        <dbReference type="ARBA" id="ARBA00004651"/>
    </source>
</evidence>
<protein>
    <submittedName>
        <fullName evidence="9">FUSC family protein</fullName>
    </submittedName>
</protein>
<feature type="transmembrane region" description="Helical" evidence="8">
    <location>
        <begin position="155"/>
        <end position="174"/>
    </location>
</feature>